<evidence type="ECO:0000256" key="5">
    <source>
        <dbReference type="ARBA" id="ARBA00023295"/>
    </source>
</evidence>
<comment type="similarity">
    <text evidence="2">Belongs to the glycosyl hydrolase 3 family.</text>
</comment>
<dbReference type="EMBL" id="PFOZ01000054">
    <property type="protein sequence ID" value="PIZ86738.1"/>
    <property type="molecule type" value="Genomic_DNA"/>
</dbReference>
<accession>A0A2M7UTS0</accession>
<keyword evidence="5" id="KW-0326">Glycosidase</keyword>
<dbReference type="GO" id="GO:0004563">
    <property type="term" value="F:beta-N-acetylhexosaminidase activity"/>
    <property type="evidence" value="ECO:0007669"/>
    <property type="project" value="UniProtKB-EC"/>
</dbReference>
<dbReference type="GO" id="GO:0009254">
    <property type="term" value="P:peptidoglycan turnover"/>
    <property type="evidence" value="ECO:0007669"/>
    <property type="project" value="TreeGrafter"/>
</dbReference>
<feature type="domain" description="Glycoside hydrolase family 3 N-terminal" evidence="6">
    <location>
        <begin position="14"/>
        <end position="192"/>
    </location>
</feature>
<evidence type="ECO:0000259" key="6">
    <source>
        <dbReference type="Pfam" id="PF00933"/>
    </source>
</evidence>
<dbReference type="EC" id="3.2.1.52" evidence="3"/>
<dbReference type="SUPFAM" id="SSF51445">
    <property type="entry name" value="(Trans)glycosidases"/>
    <property type="match status" value="1"/>
</dbReference>
<organism evidence="7 8">
    <name type="scientific">Candidatus Nealsonbacteria bacterium CG_4_10_14_0_2_um_filter_40_15</name>
    <dbReference type="NCBI Taxonomy" id="1974682"/>
    <lineage>
        <taxon>Bacteria</taxon>
        <taxon>Candidatus Nealsoniibacteriota</taxon>
    </lineage>
</organism>
<dbReference type="InterPro" id="IPR001764">
    <property type="entry name" value="Glyco_hydro_3_N"/>
</dbReference>
<dbReference type="GO" id="GO:0005975">
    <property type="term" value="P:carbohydrate metabolic process"/>
    <property type="evidence" value="ECO:0007669"/>
    <property type="project" value="InterPro"/>
</dbReference>
<evidence type="ECO:0000256" key="2">
    <source>
        <dbReference type="ARBA" id="ARBA00005336"/>
    </source>
</evidence>
<evidence type="ECO:0000256" key="1">
    <source>
        <dbReference type="ARBA" id="ARBA00001231"/>
    </source>
</evidence>
<gene>
    <name evidence="7" type="ORF">COX92_02725</name>
</gene>
<dbReference type="AlphaFoldDB" id="A0A2M7UTS0"/>
<evidence type="ECO:0000256" key="4">
    <source>
        <dbReference type="ARBA" id="ARBA00022801"/>
    </source>
</evidence>
<dbReference type="Pfam" id="PF00933">
    <property type="entry name" value="Glyco_hydro_3"/>
    <property type="match status" value="1"/>
</dbReference>
<dbReference type="InterPro" id="IPR050226">
    <property type="entry name" value="NagZ_Beta-hexosaminidase"/>
</dbReference>
<keyword evidence="4" id="KW-0378">Hydrolase</keyword>
<dbReference type="Gene3D" id="3.20.20.300">
    <property type="entry name" value="Glycoside hydrolase, family 3, N-terminal domain"/>
    <property type="match status" value="1"/>
</dbReference>
<comment type="catalytic activity">
    <reaction evidence="1">
        <text>Hydrolysis of terminal non-reducing N-acetyl-D-hexosamine residues in N-acetyl-beta-D-hexosaminides.</text>
        <dbReference type="EC" id="3.2.1.52"/>
    </reaction>
</comment>
<dbReference type="PANTHER" id="PTHR30480">
    <property type="entry name" value="BETA-HEXOSAMINIDASE-RELATED"/>
    <property type="match status" value="1"/>
</dbReference>
<protein>
    <recommendedName>
        <fullName evidence="3">beta-N-acetylhexosaminidase</fullName>
        <ecNumber evidence="3">3.2.1.52</ecNumber>
    </recommendedName>
</protein>
<reference evidence="8" key="1">
    <citation type="submission" date="2017-09" db="EMBL/GenBank/DDBJ databases">
        <title>Depth-based differentiation of microbial function through sediment-hosted aquifers and enrichment of novel symbionts in the deep terrestrial subsurface.</title>
        <authorList>
            <person name="Probst A.J."/>
            <person name="Ladd B."/>
            <person name="Jarett J.K."/>
            <person name="Geller-Mcgrath D.E."/>
            <person name="Sieber C.M.K."/>
            <person name="Emerson J.B."/>
            <person name="Anantharaman K."/>
            <person name="Thomas B.C."/>
            <person name="Malmstrom R."/>
            <person name="Stieglmeier M."/>
            <person name="Klingl A."/>
            <person name="Woyke T."/>
            <person name="Ryan C.M."/>
            <person name="Banfield J.F."/>
        </authorList>
    </citation>
    <scope>NUCLEOTIDE SEQUENCE [LARGE SCALE GENOMIC DNA]</scope>
</reference>
<sequence length="198" mass="22137">MAPLLDDMKSGDFYFNRTFQKSPELIGELAKSLILGQKEAGILTAIKHFPGYVGIPFNPENKLAEISLPEISQFKKAMEAKPDLVMASNVIYKEIDPSLPFTFSSKGVQFLKSNLGEEVLIISDDLSQNSLLRNFSLKEIITKPLEAGVDILIFSGYRLPVEQGLDTFFAAVKNKEVSEERINEAISRIIQLKQNLLK</sequence>
<proteinExistence type="inferred from homology"/>
<dbReference type="Proteomes" id="UP000229166">
    <property type="component" value="Unassembled WGS sequence"/>
</dbReference>
<evidence type="ECO:0000313" key="7">
    <source>
        <dbReference type="EMBL" id="PIZ86738.1"/>
    </source>
</evidence>
<comment type="caution">
    <text evidence="7">The sequence shown here is derived from an EMBL/GenBank/DDBJ whole genome shotgun (WGS) entry which is preliminary data.</text>
</comment>
<dbReference type="PANTHER" id="PTHR30480:SF13">
    <property type="entry name" value="BETA-HEXOSAMINIDASE"/>
    <property type="match status" value="1"/>
</dbReference>
<evidence type="ECO:0000256" key="3">
    <source>
        <dbReference type="ARBA" id="ARBA00012663"/>
    </source>
</evidence>
<dbReference type="InterPro" id="IPR036962">
    <property type="entry name" value="Glyco_hydro_3_N_sf"/>
</dbReference>
<dbReference type="InterPro" id="IPR017853">
    <property type="entry name" value="GH"/>
</dbReference>
<evidence type="ECO:0000313" key="8">
    <source>
        <dbReference type="Proteomes" id="UP000229166"/>
    </source>
</evidence>
<name>A0A2M7UTS0_9BACT</name>